<evidence type="ECO:0000256" key="7">
    <source>
        <dbReference type="ARBA" id="ARBA00022989"/>
    </source>
</evidence>
<evidence type="ECO:0000256" key="8">
    <source>
        <dbReference type="ARBA" id="ARBA00023002"/>
    </source>
</evidence>
<dbReference type="InterPro" id="IPR050562">
    <property type="entry name" value="FAD_mOase_fung"/>
</dbReference>
<comment type="cofactor">
    <cofactor evidence="1">
        <name>FAD</name>
        <dbReference type="ChEBI" id="CHEBI:57692"/>
    </cofactor>
</comment>
<dbReference type="GO" id="GO:0071949">
    <property type="term" value="F:FAD binding"/>
    <property type="evidence" value="ECO:0007669"/>
    <property type="project" value="InterPro"/>
</dbReference>
<dbReference type="Gene3D" id="3.50.50.60">
    <property type="entry name" value="FAD/NAD(P)-binding domain"/>
    <property type="match status" value="2"/>
</dbReference>
<accession>A0A8H4JEG4</accession>
<evidence type="ECO:0000256" key="9">
    <source>
        <dbReference type="ARBA" id="ARBA00023033"/>
    </source>
</evidence>
<keyword evidence="6" id="KW-0274">FAD</keyword>
<keyword evidence="7 11" id="KW-1133">Transmembrane helix</keyword>
<dbReference type="Pfam" id="PF01494">
    <property type="entry name" value="FAD_binding_3"/>
    <property type="match status" value="2"/>
</dbReference>
<feature type="transmembrane region" description="Helical" evidence="11">
    <location>
        <begin position="596"/>
        <end position="614"/>
    </location>
</feature>
<feature type="transmembrane region" description="Helical" evidence="11">
    <location>
        <begin position="682"/>
        <end position="705"/>
    </location>
</feature>
<keyword evidence="9" id="KW-0503">Monooxygenase</keyword>
<evidence type="ECO:0000256" key="10">
    <source>
        <dbReference type="ARBA" id="ARBA00023136"/>
    </source>
</evidence>
<evidence type="ECO:0000256" key="3">
    <source>
        <dbReference type="ARBA" id="ARBA00007992"/>
    </source>
</evidence>
<keyword evidence="4" id="KW-0285">Flavoprotein</keyword>
<evidence type="ECO:0000256" key="4">
    <source>
        <dbReference type="ARBA" id="ARBA00022630"/>
    </source>
</evidence>
<feature type="domain" description="FAD-binding" evidence="12">
    <location>
        <begin position="213"/>
        <end position="265"/>
    </location>
</feature>
<organism evidence="13 14">
    <name type="scientific">Fusarium austroafricanum</name>
    <dbReference type="NCBI Taxonomy" id="2364996"/>
    <lineage>
        <taxon>Eukaryota</taxon>
        <taxon>Fungi</taxon>
        <taxon>Dikarya</taxon>
        <taxon>Ascomycota</taxon>
        <taxon>Pezizomycotina</taxon>
        <taxon>Sordariomycetes</taxon>
        <taxon>Hypocreomycetidae</taxon>
        <taxon>Hypocreales</taxon>
        <taxon>Nectriaceae</taxon>
        <taxon>Fusarium</taxon>
        <taxon>Fusarium concolor species complex</taxon>
    </lineage>
</organism>
<evidence type="ECO:0000256" key="6">
    <source>
        <dbReference type="ARBA" id="ARBA00022827"/>
    </source>
</evidence>
<evidence type="ECO:0000256" key="2">
    <source>
        <dbReference type="ARBA" id="ARBA00004370"/>
    </source>
</evidence>
<evidence type="ECO:0000259" key="12">
    <source>
        <dbReference type="Pfam" id="PF01494"/>
    </source>
</evidence>
<dbReference type="Proteomes" id="UP000605986">
    <property type="component" value="Unassembled WGS sequence"/>
</dbReference>
<dbReference type="InterPro" id="IPR002938">
    <property type="entry name" value="FAD-bd"/>
</dbReference>
<dbReference type="GO" id="GO:0004497">
    <property type="term" value="F:monooxygenase activity"/>
    <property type="evidence" value="ECO:0007669"/>
    <property type="project" value="UniProtKB-KW"/>
</dbReference>
<dbReference type="PANTHER" id="PTHR47356:SF2">
    <property type="entry name" value="FAD-BINDING DOMAIN-CONTAINING PROTEIN-RELATED"/>
    <property type="match status" value="1"/>
</dbReference>
<dbReference type="InterPro" id="IPR036188">
    <property type="entry name" value="FAD/NAD-bd_sf"/>
</dbReference>
<feature type="transmembrane region" description="Helical" evidence="11">
    <location>
        <begin position="480"/>
        <end position="503"/>
    </location>
</feature>
<evidence type="ECO:0000256" key="11">
    <source>
        <dbReference type="SAM" id="Phobius"/>
    </source>
</evidence>
<dbReference type="OrthoDB" id="10029326at2759"/>
<comment type="subcellular location">
    <subcellularLocation>
        <location evidence="2">Membrane</location>
    </subcellularLocation>
</comment>
<keyword evidence="5 11" id="KW-0812">Transmembrane</keyword>
<comment type="similarity">
    <text evidence="3">Belongs to the paxM FAD-dependent monooxygenase family.</text>
</comment>
<comment type="caution">
    <text evidence="13">The sequence shown here is derived from an EMBL/GenBank/DDBJ whole genome shotgun (WGS) entry which is preliminary data.</text>
</comment>
<keyword evidence="14" id="KW-1185">Reference proteome</keyword>
<evidence type="ECO:0000313" key="13">
    <source>
        <dbReference type="EMBL" id="KAF4416113.1"/>
    </source>
</evidence>
<keyword evidence="10 11" id="KW-0472">Membrane</keyword>
<feature type="transmembrane region" description="Helical" evidence="11">
    <location>
        <begin position="557"/>
        <end position="575"/>
    </location>
</feature>
<evidence type="ECO:0000256" key="5">
    <source>
        <dbReference type="ARBA" id="ARBA00022692"/>
    </source>
</evidence>
<keyword evidence="8" id="KW-0560">Oxidoreductase</keyword>
<feature type="transmembrane region" description="Helical" evidence="11">
    <location>
        <begin position="652"/>
        <end position="670"/>
    </location>
</feature>
<dbReference type="GO" id="GO:0016020">
    <property type="term" value="C:membrane"/>
    <property type="evidence" value="ECO:0007669"/>
    <property type="project" value="UniProtKB-SubCell"/>
</dbReference>
<feature type="domain" description="FAD-binding" evidence="12">
    <location>
        <begin position="8"/>
        <end position="44"/>
    </location>
</feature>
<feature type="transmembrane region" description="Helical" evidence="11">
    <location>
        <begin position="524"/>
        <end position="545"/>
    </location>
</feature>
<sequence length="742" mass="82922">MPDHTGFRVIIAGGGVAGLTLANALEHAGINYVLLERRDTIAPQVGASIGIGPNGCRVSSAPFSPYPLLQFSAMQMPRGDILAGADGVRSKTREKLWKLAKPKHPELLRHDENKYRCLFGIASSVHHLEAGDFDVGYNTGRSSLTVAGKNGRVYYFVFERLKAVYRIKNIPHYSQAEAEEFAIRHGDMYIRPNLKFSDLWEKTVSFRLVALEEANFKVWTCGRIACLGDSIHKMTPNIAAGGNAAIESAAALANSIKALVDKHRKELPPENEVKECLEGYQKSRERRAASAIYISSKLTRLHALQGTLERIFVSLLLPRLGDFLQDMASNMFIGATMLEYIPPPKASLGGTMPFNPTQGEDKKESKLKRALVASPLLGLFYLAGRVLDVHESFPWALQALETGRVSSDTHPIPIRRTFYNIDWLDTLWAPINMYFMPIVSGHDAASRTQLVSFFTDYGIIIAIWAIESNRRSNALTLAQLPSLFTLLGQVRGIGVLSPLYYILHYVSSPIENFKATDMRLTRMNYTVCILPAMILGYYIPVYAMVFWPTLLGRQSWLFVWQMFPIWIAITTLILSNFFSDTMMHDRINAPKRDLPVIRFTIGSLIGLSACVWIWTWSTALHGGTAIFLPSISPGATSDLTAFIREFLKIDEIFLFTATFIWMGCLFWDMKHAGMLRASWFKIVIYAASTVIMFGPGAAAGLGWLWREDIITNRRHKAAITEATTTKSITAQLAHKEGINQPE</sequence>
<dbReference type="PANTHER" id="PTHR47356">
    <property type="entry name" value="FAD-DEPENDENT MONOOXYGENASE ASQG-RELATED"/>
    <property type="match status" value="1"/>
</dbReference>
<proteinExistence type="inferred from homology"/>
<dbReference type="EMBL" id="JAADJG010001444">
    <property type="protein sequence ID" value="KAF4416113.1"/>
    <property type="molecule type" value="Genomic_DNA"/>
</dbReference>
<dbReference type="AlphaFoldDB" id="A0A8H4JEG4"/>
<dbReference type="SUPFAM" id="SSF51905">
    <property type="entry name" value="FAD/NAD(P)-binding domain"/>
    <property type="match status" value="1"/>
</dbReference>
<name>A0A8H4JEG4_9HYPO</name>
<gene>
    <name evidence="13" type="ORF">F53441_14565</name>
</gene>
<evidence type="ECO:0000313" key="14">
    <source>
        <dbReference type="Proteomes" id="UP000605986"/>
    </source>
</evidence>
<evidence type="ECO:0000256" key="1">
    <source>
        <dbReference type="ARBA" id="ARBA00001974"/>
    </source>
</evidence>
<protein>
    <submittedName>
        <fullName evidence="13">FAD/NAD(P)-binding domain-containing protein</fullName>
    </submittedName>
</protein>
<reference evidence="13" key="1">
    <citation type="submission" date="2020-01" db="EMBL/GenBank/DDBJ databases">
        <title>Identification and distribution of gene clusters putatively required for synthesis of sphingolipid metabolism inhibitors in phylogenetically diverse species of the filamentous fungus Fusarium.</title>
        <authorList>
            <person name="Kim H.-S."/>
            <person name="Busman M."/>
            <person name="Brown D.W."/>
            <person name="Divon H."/>
            <person name="Uhlig S."/>
            <person name="Proctor R.H."/>
        </authorList>
    </citation>
    <scope>NUCLEOTIDE SEQUENCE</scope>
    <source>
        <strain evidence="13">NRRL 53441</strain>
    </source>
</reference>